<keyword evidence="5" id="KW-1003">Cell membrane</keyword>
<dbReference type="PANTHER" id="PTHR11993:SF45">
    <property type="entry name" value="NADH-QUINONE OXIDOREDUCTASE SUBUNIT C_D"/>
    <property type="match status" value="1"/>
</dbReference>
<dbReference type="InterPro" id="IPR023062">
    <property type="entry name" value="NADH_DH_suCD"/>
</dbReference>
<dbReference type="RefSeq" id="WP_099326851.1">
    <property type="nucleotide sequence ID" value="NZ_LT934425.1"/>
</dbReference>
<dbReference type="HAMAP" id="MF_01358">
    <property type="entry name" value="NDH1_NuoD"/>
    <property type="match status" value="1"/>
</dbReference>
<comment type="similarity">
    <text evidence="3">In the C-terminal section; belongs to the complex I 49 kDa subunit family.</text>
</comment>
<keyword evidence="11" id="KW-0472">Membrane</keyword>
<comment type="subcellular location">
    <subcellularLocation>
        <location evidence="2">Cell inner membrane</location>
        <topology evidence="2">Peripheral membrane protein</topology>
    </subcellularLocation>
</comment>
<feature type="domain" description="NADH:ubiquinone oxidoreductase 30kDa subunit" evidence="14">
    <location>
        <begin position="31"/>
        <end position="160"/>
    </location>
</feature>
<keyword evidence="17" id="KW-1185">Reference proteome</keyword>
<dbReference type="InterPro" id="IPR010218">
    <property type="entry name" value="NADH_DH_suC"/>
</dbReference>
<dbReference type="FunFam" id="1.10.645.10:FF:000001">
    <property type="entry name" value="NADH-quinone oxidoreductase subunit C/D"/>
    <property type="match status" value="1"/>
</dbReference>
<dbReference type="GO" id="GO:0005886">
    <property type="term" value="C:plasma membrane"/>
    <property type="evidence" value="ECO:0007669"/>
    <property type="project" value="UniProtKB-SubCell"/>
</dbReference>
<gene>
    <name evidence="16" type="primary">nuoCD</name>
    <name evidence="16" type="ORF">KSMBR1_3988</name>
</gene>
<dbReference type="PROSITE" id="PS00542">
    <property type="entry name" value="COMPLEX1_30K"/>
    <property type="match status" value="1"/>
</dbReference>
<evidence type="ECO:0000256" key="12">
    <source>
        <dbReference type="ARBA" id="ARBA00023268"/>
    </source>
</evidence>
<dbReference type="InterPro" id="IPR020396">
    <property type="entry name" value="NADH_UbQ_OxRdtase_CS"/>
</dbReference>
<dbReference type="HAMAP" id="MF_01357">
    <property type="entry name" value="NDH1_NuoC"/>
    <property type="match status" value="1"/>
</dbReference>
<keyword evidence="6" id="KW-0997">Cell inner membrane</keyword>
<keyword evidence="10" id="KW-0830">Ubiquinone</keyword>
<evidence type="ECO:0000256" key="1">
    <source>
        <dbReference type="ARBA" id="ARBA00002378"/>
    </source>
</evidence>
<dbReference type="HAMAP" id="MF_01359">
    <property type="entry name" value="NDH1_NuoCD_1"/>
    <property type="match status" value="1"/>
</dbReference>
<keyword evidence="16" id="KW-0560">Oxidoreductase</keyword>
<evidence type="ECO:0000256" key="4">
    <source>
        <dbReference type="ARBA" id="ARBA00022448"/>
    </source>
</evidence>
<dbReference type="GO" id="GO:0030964">
    <property type="term" value="C:NADH dehydrogenase complex"/>
    <property type="evidence" value="ECO:0007669"/>
    <property type="project" value="InterPro"/>
</dbReference>
<evidence type="ECO:0000256" key="2">
    <source>
        <dbReference type="ARBA" id="ARBA00004417"/>
    </source>
</evidence>
<dbReference type="NCBIfam" id="NF004739">
    <property type="entry name" value="PRK06075.1"/>
    <property type="match status" value="1"/>
</dbReference>
<dbReference type="InterPro" id="IPR001268">
    <property type="entry name" value="NADH_UbQ_OxRdtase_30kDa_su"/>
</dbReference>
<reference evidence="17" key="1">
    <citation type="submission" date="2017-10" db="EMBL/GenBank/DDBJ databases">
        <authorList>
            <person name="Frank J."/>
        </authorList>
    </citation>
    <scope>NUCLEOTIDE SEQUENCE [LARGE SCALE GENOMIC DNA]</scope>
</reference>
<evidence type="ECO:0000256" key="3">
    <source>
        <dbReference type="ARBA" id="ARBA00010019"/>
    </source>
</evidence>
<dbReference type="EMBL" id="LT934425">
    <property type="protein sequence ID" value="SOH06460.1"/>
    <property type="molecule type" value="Genomic_DNA"/>
</dbReference>
<dbReference type="KEGG" id="kst:KSMBR1_3988"/>
<evidence type="ECO:0000256" key="11">
    <source>
        <dbReference type="ARBA" id="ARBA00023136"/>
    </source>
</evidence>
<dbReference type="GO" id="GO:0048038">
    <property type="term" value="F:quinone binding"/>
    <property type="evidence" value="ECO:0007669"/>
    <property type="project" value="UniProtKB-KW"/>
</dbReference>
<dbReference type="GO" id="GO:0022904">
    <property type="term" value="P:respiratory electron transport chain"/>
    <property type="evidence" value="ECO:0007669"/>
    <property type="project" value="UniProtKB-ARBA"/>
</dbReference>
<evidence type="ECO:0000256" key="13">
    <source>
        <dbReference type="ARBA" id="ARBA00047712"/>
    </source>
</evidence>
<dbReference type="Pfam" id="PF00346">
    <property type="entry name" value="Complex1_49kDa"/>
    <property type="match status" value="1"/>
</dbReference>
<keyword evidence="7" id="KW-0874">Quinone</keyword>
<organism evidence="16 17">
    <name type="scientific">Kuenenia stuttgartiensis</name>
    <dbReference type="NCBI Taxonomy" id="174633"/>
    <lineage>
        <taxon>Bacteria</taxon>
        <taxon>Pseudomonadati</taxon>
        <taxon>Planctomycetota</taxon>
        <taxon>Candidatus Brocadiia</taxon>
        <taxon>Candidatus Brocadiales</taxon>
        <taxon>Candidatus Brocadiaceae</taxon>
        <taxon>Candidatus Kuenenia</taxon>
    </lineage>
</organism>
<proteinExistence type="inferred from homology"/>
<dbReference type="Pfam" id="PF00329">
    <property type="entry name" value="Complex1_30kDa"/>
    <property type="match status" value="1"/>
</dbReference>
<dbReference type="Gene3D" id="3.30.460.80">
    <property type="entry name" value="NADH:ubiquinone oxidoreductase, 30kDa subunit"/>
    <property type="match status" value="1"/>
</dbReference>
<sequence>MTDSAIVEKLKTRFGGSEITEQKTSDEFPTIWVSKDKLIDVISFLKTEVSKPYRMLYDLTAIDERTRAKRVEIPKGDFTVVYHLLSFERNDDIRIKVPLKGEYPSLPTITKVWSNADWYEREVYDMFGIKFDGHPHLKRILMPLTWEGHPLRKEHPARATEMGPFQLPKEKEERENQALHFNPEEWGMKRESEDSDFMFLNIGPQHPGTHGVLRLVLQLDGEEILNVVPDIGFHHRGAEKMGERQSWHTYIPYTDRIDYLAGVMNNLAYLLAVEKLAGIKIPERAQVIRIMLCELFRLSSHLVWYGTFAQDIGQLSPVFYMFSDREKVFEIIEAICGDRMHPNWFRIGGVTDDLPNGWDRLVKDFINYFPKRLKEYDTMVMQNRIFKGRTIGIGIYNTEEAIEWGVTGPGLRATGFEWDFRKKRPYSGYDQFEFDIPTAQNGDCYDRAIVRIEEMRQSIRIIEQCVKNMPSGPYKSDHPLATPPRKEKTMHDIETLITHFLGVTWGPVIPAGEAFFGIEATKGNNGYYLISDGNTSSYRTRVRTPSFPHMQMVPFISRSYTVPDLLSILGSIDFVLADIDR</sequence>
<feature type="domain" description="NADH-quinone oxidoreductase subunit D" evidence="15">
    <location>
        <begin position="311"/>
        <end position="581"/>
    </location>
</feature>
<name>A0A2C9CLC6_KUEST</name>
<keyword evidence="4" id="KW-0813">Transport</keyword>
<dbReference type="GO" id="GO:0051287">
    <property type="term" value="F:NAD binding"/>
    <property type="evidence" value="ECO:0007669"/>
    <property type="project" value="InterPro"/>
</dbReference>
<dbReference type="InterPro" id="IPR001135">
    <property type="entry name" value="NADH_Q_OxRdtase_suD"/>
</dbReference>
<dbReference type="SUPFAM" id="SSF143243">
    <property type="entry name" value="Nqo5-like"/>
    <property type="match status" value="1"/>
</dbReference>
<dbReference type="InterPro" id="IPR029014">
    <property type="entry name" value="NiFe-Hase_large"/>
</dbReference>
<dbReference type="NCBIfam" id="TIGR01962">
    <property type="entry name" value="NuoD"/>
    <property type="match status" value="1"/>
</dbReference>
<dbReference type="InterPro" id="IPR014029">
    <property type="entry name" value="NADH_UbQ_OxRdtase_49kDa_CS"/>
</dbReference>
<evidence type="ECO:0000256" key="6">
    <source>
        <dbReference type="ARBA" id="ARBA00022519"/>
    </source>
</evidence>
<dbReference type="PROSITE" id="PS00535">
    <property type="entry name" value="COMPLEX1_49K"/>
    <property type="match status" value="1"/>
</dbReference>
<evidence type="ECO:0000256" key="9">
    <source>
        <dbReference type="ARBA" id="ARBA00023027"/>
    </source>
</evidence>
<evidence type="ECO:0000259" key="14">
    <source>
        <dbReference type="Pfam" id="PF00329"/>
    </source>
</evidence>
<dbReference type="SUPFAM" id="SSF56762">
    <property type="entry name" value="HydB/Nqo4-like"/>
    <property type="match status" value="1"/>
</dbReference>
<comment type="catalytic activity">
    <reaction evidence="13">
        <text>a quinone + NADH + 5 H(+)(in) = a quinol + NAD(+) + 4 H(+)(out)</text>
        <dbReference type="Rhea" id="RHEA:57888"/>
        <dbReference type="ChEBI" id="CHEBI:15378"/>
        <dbReference type="ChEBI" id="CHEBI:24646"/>
        <dbReference type="ChEBI" id="CHEBI:57540"/>
        <dbReference type="ChEBI" id="CHEBI:57945"/>
        <dbReference type="ChEBI" id="CHEBI:132124"/>
    </reaction>
</comment>
<evidence type="ECO:0000256" key="10">
    <source>
        <dbReference type="ARBA" id="ARBA00023075"/>
    </source>
</evidence>
<dbReference type="InterPro" id="IPR022885">
    <property type="entry name" value="NDH1_su_D/H"/>
</dbReference>
<dbReference type="InterPro" id="IPR037232">
    <property type="entry name" value="NADH_quin_OxRdtase_su_C/D-like"/>
</dbReference>
<comment type="function">
    <text evidence="1">NDH-1 shuttles electrons from NADH, via FMN and iron-sulfur (Fe-S) centers, to quinones in the respiratory chain. The immediate electron acceptor for the enzyme in this species is believed to be ubiquinone. Couples the redox reaction to proton translocation (for every two electrons transferred, four hydrogen ions are translocated across the cytoplasmic membrane), and thus conserves the redox energy in a proton gradient.</text>
</comment>
<evidence type="ECO:0000256" key="8">
    <source>
        <dbReference type="ARBA" id="ARBA00022967"/>
    </source>
</evidence>
<dbReference type="PANTHER" id="PTHR11993">
    <property type="entry name" value="NADH-UBIQUINONE OXIDOREDUCTASE 49 KDA SUBUNIT"/>
    <property type="match status" value="1"/>
</dbReference>
<evidence type="ECO:0000256" key="7">
    <source>
        <dbReference type="ARBA" id="ARBA00022719"/>
    </source>
</evidence>
<dbReference type="AlphaFoldDB" id="A0A2C9CLC6"/>
<dbReference type="Proteomes" id="UP000221734">
    <property type="component" value="Chromosome Kuenenia_stuttgartiensis_MBR1"/>
</dbReference>
<keyword evidence="12" id="KW-0511">Multifunctional enzyme</keyword>
<evidence type="ECO:0000313" key="17">
    <source>
        <dbReference type="Proteomes" id="UP000221734"/>
    </source>
</evidence>
<dbReference type="GO" id="GO:0008137">
    <property type="term" value="F:NADH dehydrogenase (ubiquinone) activity"/>
    <property type="evidence" value="ECO:0007669"/>
    <property type="project" value="InterPro"/>
</dbReference>
<keyword evidence="8" id="KW-1278">Translocase</keyword>
<dbReference type="Gene3D" id="1.10.645.10">
    <property type="entry name" value="Cytochrome-c3 Hydrogenase, chain B"/>
    <property type="match status" value="1"/>
</dbReference>
<evidence type="ECO:0000256" key="5">
    <source>
        <dbReference type="ARBA" id="ARBA00022475"/>
    </source>
</evidence>
<evidence type="ECO:0000259" key="15">
    <source>
        <dbReference type="Pfam" id="PF00346"/>
    </source>
</evidence>
<dbReference type="OrthoDB" id="9801496at2"/>
<dbReference type="EC" id="1.6.5.3" evidence="16"/>
<dbReference type="NCBIfam" id="NF008728">
    <property type="entry name" value="PRK11742.1"/>
    <property type="match status" value="1"/>
</dbReference>
<keyword evidence="9" id="KW-0520">NAD</keyword>
<evidence type="ECO:0000313" key="16">
    <source>
        <dbReference type="EMBL" id="SOH06460.1"/>
    </source>
</evidence>
<protein>
    <submittedName>
        <fullName evidence="16">Strongly similar to NADH dehydrogenase I chain C/D</fullName>
        <ecNumber evidence="16">1.6.5.3</ecNumber>
    </submittedName>
</protein>
<accession>A0A2C9CLC6</accession>
<dbReference type="GO" id="GO:0050136">
    <property type="term" value="F:NADH dehydrogenase (quinone) (non-electrogenic) activity"/>
    <property type="evidence" value="ECO:0007669"/>
    <property type="project" value="InterPro"/>
</dbReference>
<dbReference type="NCBIfam" id="TIGR01961">
    <property type="entry name" value="NuoC_fam"/>
    <property type="match status" value="1"/>
</dbReference>